<dbReference type="RefSeq" id="WP_343837880.1">
    <property type="nucleotide sequence ID" value="NZ_BAAADO010000002.1"/>
</dbReference>
<dbReference type="EMBL" id="BAAADO010000002">
    <property type="protein sequence ID" value="GAA0485121.1"/>
    <property type="molecule type" value="Genomic_DNA"/>
</dbReference>
<evidence type="ECO:0000313" key="2">
    <source>
        <dbReference type="EMBL" id="GAA0485121.1"/>
    </source>
</evidence>
<reference evidence="3" key="1">
    <citation type="journal article" date="2019" name="Int. J. Syst. Evol. Microbiol.">
        <title>The Global Catalogue of Microorganisms (GCM) 10K type strain sequencing project: providing services to taxonomists for standard genome sequencing and annotation.</title>
        <authorList>
            <consortium name="The Broad Institute Genomics Platform"/>
            <consortium name="The Broad Institute Genome Sequencing Center for Infectious Disease"/>
            <person name="Wu L."/>
            <person name="Ma J."/>
        </authorList>
    </citation>
    <scope>NUCLEOTIDE SEQUENCE [LARGE SCALE GENOMIC DNA]</scope>
    <source>
        <strain evidence="3">JCM 12389</strain>
    </source>
</reference>
<keyword evidence="1" id="KW-0472">Membrane</keyword>
<accession>A0ABP3KT54</accession>
<name>A0ABP3KT54_9BACI</name>
<feature type="transmembrane region" description="Helical" evidence="1">
    <location>
        <begin position="5"/>
        <end position="23"/>
    </location>
</feature>
<gene>
    <name evidence="2" type="ORF">GCM10008986_07970</name>
</gene>
<comment type="caution">
    <text evidence="2">The sequence shown here is derived from an EMBL/GenBank/DDBJ whole genome shotgun (WGS) entry which is preliminary data.</text>
</comment>
<evidence type="ECO:0000313" key="3">
    <source>
        <dbReference type="Proteomes" id="UP001500880"/>
    </source>
</evidence>
<protein>
    <submittedName>
        <fullName evidence="2">Uncharacterized protein</fullName>
    </submittedName>
</protein>
<sequence>MKKGLVYFIALIFLSVFLFRVVAGTLTTSFPTISFFLAMLVSHFILDKNQWIVDFYENAYSGKYERSSEDVRNNQ</sequence>
<proteinExistence type="predicted"/>
<keyword evidence="3" id="KW-1185">Reference proteome</keyword>
<keyword evidence="1" id="KW-1133">Transmembrane helix</keyword>
<keyword evidence="1" id="KW-0812">Transmembrane</keyword>
<evidence type="ECO:0000256" key="1">
    <source>
        <dbReference type="SAM" id="Phobius"/>
    </source>
</evidence>
<feature type="transmembrane region" description="Helical" evidence="1">
    <location>
        <begin position="29"/>
        <end position="46"/>
    </location>
</feature>
<dbReference type="Proteomes" id="UP001500880">
    <property type="component" value="Unassembled WGS sequence"/>
</dbReference>
<organism evidence="2 3">
    <name type="scientific">Salinibacillus aidingensis</name>
    <dbReference type="NCBI Taxonomy" id="237684"/>
    <lineage>
        <taxon>Bacteria</taxon>
        <taxon>Bacillati</taxon>
        <taxon>Bacillota</taxon>
        <taxon>Bacilli</taxon>
        <taxon>Bacillales</taxon>
        <taxon>Bacillaceae</taxon>
        <taxon>Salinibacillus</taxon>
    </lineage>
</organism>